<evidence type="ECO:0000313" key="1">
    <source>
        <dbReference type="EMBL" id="GAA4249803.1"/>
    </source>
</evidence>
<comment type="caution">
    <text evidence="1">The sequence shown here is derived from an EMBL/GenBank/DDBJ whole genome shotgun (WGS) entry which is preliminary data.</text>
</comment>
<organism evidence="1 2">
    <name type="scientific">Dactylosporangium darangshiense</name>
    <dbReference type="NCBI Taxonomy" id="579108"/>
    <lineage>
        <taxon>Bacteria</taxon>
        <taxon>Bacillati</taxon>
        <taxon>Actinomycetota</taxon>
        <taxon>Actinomycetes</taxon>
        <taxon>Micromonosporales</taxon>
        <taxon>Micromonosporaceae</taxon>
        <taxon>Dactylosporangium</taxon>
    </lineage>
</organism>
<gene>
    <name evidence="1" type="ORF">GCM10022255_035430</name>
</gene>
<sequence length="108" mass="11842">MRRPNAVHMPAGCLPLGRLQVSQCSFASVTHNGDRPPLAECVLRLDEPLPWHVLDLASPVLPEDLPGLPWMTCLPHDPIRAMHEFVAGVTVRIRHAQGPCNPSTEVTV</sequence>
<keyword evidence="2" id="KW-1185">Reference proteome</keyword>
<proteinExistence type="predicted"/>
<evidence type="ECO:0000313" key="2">
    <source>
        <dbReference type="Proteomes" id="UP001500620"/>
    </source>
</evidence>
<reference evidence="2" key="1">
    <citation type="journal article" date="2019" name="Int. J. Syst. Evol. Microbiol.">
        <title>The Global Catalogue of Microorganisms (GCM) 10K type strain sequencing project: providing services to taxonomists for standard genome sequencing and annotation.</title>
        <authorList>
            <consortium name="The Broad Institute Genomics Platform"/>
            <consortium name="The Broad Institute Genome Sequencing Center for Infectious Disease"/>
            <person name="Wu L."/>
            <person name="Ma J."/>
        </authorList>
    </citation>
    <scope>NUCLEOTIDE SEQUENCE [LARGE SCALE GENOMIC DNA]</scope>
    <source>
        <strain evidence="2">JCM 17441</strain>
    </source>
</reference>
<dbReference type="EMBL" id="BAABAT010000008">
    <property type="protein sequence ID" value="GAA4249803.1"/>
    <property type="molecule type" value="Genomic_DNA"/>
</dbReference>
<dbReference type="Proteomes" id="UP001500620">
    <property type="component" value="Unassembled WGS sequence"/>
</dbReference>
<protein>
    <submittedName>
        <fullName evidence="1">Uncharacterized protein</fullName>
    </submittedName>
</protein>
<dbReference type="RefSeq" id="WP_345128009.1">
    <property type="nucleotide sequence ID" value="NZ_BAABAT010000008.1"/>
</dbReference>
<name>A0ABP8D8A5_9ACTN</name>
<accession>A0ABP8D8A5</accession>